<reference evidence="1 2" key="1">
    <citation type="submission" date="2021-12" db="EMBL/GenBank/DDBJ databases">
        <title>Genome sequence of Kibdelosporangium philippinense ATCC 49844.</title>
        <authorList>
            <person name="Fedorov E.A."/>
            <person name="Omeragic M."/>
            <person name="Shalygina K.F."/>
            <person name="Maclea K.S."/>
        </authorList>
    </citation>
    <scope>NUCLEOTIDE SEQUENCE [LARGE SCALE GENOMIC DNA]</scope>
    <source>
        <strain evidence="1 2">ATCC 49844</strain>
    </source>
</reference>
<protein>
    <submittedName>
        <fullName evidence="1">Uncharacterized protein</fullName>
    </submittedName>
</protein>
<organism evidence="1 2">
    <name type="scientific">Kibdelosporangium philippinense</name>
    <dbReference type="NCBI Taxonomy" id="211113"/>
    <lineage>
        <taxon>Bacteria</taxon>
        <taxon>Bacillati</taxon>
        <taxon>Actinomycetota</taxon>
        <taxon>Actinomycetes</taxon>
        <taxon>Pseudonocardiales</taxon>
        <taxon>Pseudonocardiaceae</taxon>
        <taxon>Kibdelosporangium</taxon>
    </lineage>
</organism>
<dbReference type="EMBL" id="JAJVCN010000005">
    <property type="protein sequence ID" value="MCE7011717.1"/>
    <property type="molecule type" value="Genomic_DNA"/>
</dbReference>
<proteinExistence type="predicted"/>
<comment type="caution">
    <text evidence="1">The sequence shown here is derived from an EMBL/GenBank/DDBJ whole genome shotgun (WGS) entry which is preliminary data.</text>
</comment>
<dbReference type="RefSeq" id="WP_233734470.1">
    <property type="nucleotide sequence ID" value="NZ_JAJVCN010000005.1"/>
</dbReference>
<evidence type="ECO:0000313" key="1">
    <source>
        <dbReference type="EMBL" id="MCE7011717.1"/>
    </source>
</evidence>
<name>A0ABS8ZVJ0_9PSEU</name>
<dbReference type="Proteomes" id="UP001521150">
    <property type="component" value="Unassembled WGS sequence"/>
</dbReference>
<evidence type="ECO:0000313" key="2">
    <source>
        <dbReference type="Proteomes" id="UP001521150"/>
    </source>
</evidence>
<sequence>MSELFTREQVSRAVNDGADLVSDTLSIGELETDLINLVVNAALANWTTPMSISTP</sequence>
<gene>
    <name evidence="1" type="ORF">LWC34_54230</name>
</gene>
<keyword evidence="2" id="KW-1185">Reference proteome</keyword>
<accession>A0ABS8ZVJ0</accession>